<organism evidence="1 2">
    <name type="scientific">Trichonephila inaurata madagascariensis</name>
    <dbReference type="NCBI Taxonomy" id="2747483"/>
    <lineage>
        <taxon>Eukaryota</taxon>
        <taxon>Metazoa</taxon>
        <taxon>Ecdysozoa</taxon>
        <taxon>Arthropoda</taxon>
        <taxon>Chelicerata</taxon>
        <taxon>Arachnida</taxon>
        <taxon>Araneae</taxon>
        <taxon>Araneomorphae</taxon>
        <taxon>Entelegynae</taxon>
        <taxon>Araneoidea</taxon>
        <taxon>Nephilidae</taxon>
        <taxon>Trichonephila</taxon>
        <taxon>Trichonephila inaurata</taxon>
    </lineage>
</organism>
<proteinExistence type="predicted"/>
<comment type="caution">
    <text evidence="1">The sequence shown here is derived from an EMBL/GenBank/DDBJ whole genome shotgun (WGS) entry which is preliminary data.</text>
</comment>
<keyword evidence="2" id="KW-1185">Reference proteome</keyword>
<accession>A0A8X7BXX1</accession>
<evidence type="ECO:0000313" key="1">
    <source>
        <dbReference type="EMBL" id="GFY47103.1"/>
    </source>
</evidence>
<dbReference type="EMBL" id="BMAV01005759">
    <property type="protein sequence ID" value="GFY47103.1"/>
    <property type="molecule type" value="Genomic_DNA"/>
</dbReference>
<evidence type="ECO:0000313" key="2">
    <source>
        <dbReference type="Proteomes" id="UP000886998"/>
    </source>
</evidence>
<name>A0A8X7BXX1_9ARAC</name>
<gene>
    <name evidence="1" type="ORF">TNIN_129991</name>
</gene>
<dbReference type="Proteomes" id="UP000886998">
    <property type="component" value="Unassembled WGS sequence"/>
</dbReference>
<reference evidence="1" key="1">
    <citation type="submission" date="2020-08" db="EMBL/GenBank/DDBJ databases">
        <title>Multicomponent nature underlies the extraordinary mechanical properties of spider dragline silk.</title>
        <authorList>
            <person name="Kono N."/>
            <person name="Nakamura H."/>
            <person name="Mori M."/>
            <person name="Yoshida Y."/>
            <person name="Ohtoshi R."/>
            <person name="Malay A.D."/>
            <person name="Moran D.A.P."/>
            <person name="Tomita M."/>
            <person name="Numata K."/>
            <person name="Arakawa K."/>
        </authorList>
    </citation>
    <scope>NUCLEOTIDE SEQUENCE</scope>
</reference>
<dbReference type="AlphaFoldDB" id="A0A8X7BXX1"/>
<protein>
    <submittedName>
        <fullName evidence="1">Uncharacterized protein</fullName>
    </submittedName>
</protein>
<sequence>MTERAVNFCDSPFWDWDTFWNADVPISHGLLSSHNSSFRTRYVSSVQTKEGGGDEFVHLINILDIVFRLQLFHISILQCSKSEFG</sequence>